<dbReference type="RefSeq" id="WP_378279831.1">
    <property type="nucleotide sequence ID" value="NZ_JBHSON010000003.1"/>
</dbReference>
<evidence type="ECO:0000313" key="2">
    <source>
        <dbReference type="Proteomes" id="UP001596074"/>
    </source>
</evidence>
<gene>
    <name evidence="1" type="ORF">ACFPZN_02895</name>
</gene>
<keyword evidence="2" id="KW-1185">Reference proteome</keyword>
<dbReference type="Proteomes" id="UP001596074">
    <property type="component" value="Unassembled WGS sequence"/>
</dbReference>
<name>A0ABW0ZP67_9ACTN</name>
<reference evidence="2" key="1">
    <citation type="journal article" date="2019" name="Int. J. Syst. Evol. Microbiol.">
        <title>The Global Catalogue of Microorganisms (GCM) 10K type strain sequencing project: providing services to taxonomists for standard genome sequencing and annotation.</title>
        <authorList>
            <consortium name="The Broad Institute Genomics Platform"/>
            <consortium name="The Broad Institute Genome Sequencing Center for Infectious Disease"/>
            <person name="Wu L."/>
            <person name="Ma J."/>
        </authorList>
    </citation>
    <scope>NUCLEOTIDE SEQUENCE [LARGE SCALE GENOMIC DNA]</scope>
    <source>
        <strain evidence="2">KCTC 42087</strain>
    </source>
</reference>
<comment type="caution">
    <text evidence="1">The sequence shown here is derived from an EMBL/GenBank/DDBJ whole genome shotgun (WGS) entry which is preliminary data.</text>
</comment>
<organism evidence="1 2">
    <name type="scientific">Actinomadura rugatobispora</name>
    <dbReference type="NCBI Taxonomy" id="1994"/>
    <lineage>
        <taxon>Bacteria</taxon>
        <taxon>Bacillati</taxon>
        <taxon>Actinomycetota</taxon>
        <taxon>Actinomycetes</taxon>
        <taxon>Streptosporangiales</taxon>
        <taxon>Thermomonosporaceae</taxon>
        <taxon>Actinomadura</taxon>
    </lineage>
</organism>
<proteinExistence type="predicted"/>
<evidence type="ECO:0000313" key="1">
    <source>
        <dbReference type="EMBL" id="MFC5744557.1"/>
    </source>
</evidence>
<accession>A0ABW0ZP67</accession>
<protein>
    <submittedName>
        <fullName evidence="1">Uncharacterized protein</fullName>
    </submittedName>
</protein>
<sequence length="76" mass="8093">MLDISRAALPRAAGASTLGTAALGPATAAPGRREHPHVRLIRGYHTAYAAGDLDALRDRFSASGIEWTTIDRPARR</sequence>
<dbReference type="EMBL" id="JBHSON010000003">
    <property type="protein sequence ID" value="MFC5744557.1"/>
    <property type="molecule type" value="Genomic_DNA"/>
</dbReference>